<evidence type="ECO:0000256" key="1">
    <source>
        <dbReference type="ARBA" id="ARBA00022649"/>
    </source>
</evidence>
<sequence length="98" mass="10772">MLNTPETTQNSRSARLEARVSSAQKDLFQRAAILSGRTLSELVIESTQAAATRIVQEHELIQLTRSEQQAFVAALLNPPPPGVRLRSAIASYRQKTEG</sequence>
<gene>
    <name evidence="3" type="ORF">SAMN02745117_02582</name>
</gene>
<protein>
    <submittedName>
        <fullName evidence="3">Uncharacterized conserved protein, DUF1778 family</fullName>
    </submittedName>
</protein>
<dbReference type="EMBL" id="FQUZ01000041">
    <property type="protein sequence ID" value="SHF77910.1"/>
    <property type="molecule type" value="Genomic_DNA"/>
</dbReference>
<dbReference type="PANTHER" id="PTHR35401:SF2">
    <property type="entry name" value="ABC-TYPE TRANSPORT SYSTEM"/>
    <property type="match status" value="1"/>
</dbReference>
<dbReference type="AlphaFoldDB" id="A0A1M5EFH1"/>
<dbReference type="Gene3D" id="1.20.5.780">
    <property type="entry name" value="Single helix bin"/>
    <property type="match status" value="1"/>
</dbReference>
<dbReference type="Proteomes" id="UP000184327">
    <property type="component" value="Unassembled WGS sequence"/>
</dbReference>
<organism evidence="3 4">
    <name type="scientific">Lampropedia hyalina DSM 16112</name>
    <dbReference type="NCBI Taxonomy" id="1122156"/>
    <lineage>
        <taxon>Bacteria</taxon>
        <taxon>Pseudomonadati</taxon>
        <taxon>Pseudomonadota</taxon>
        <taxon>Betaproteobacteria</taxon>
        <taxon>Burkholderiales</taxon>
        <taxon>Comamonadaceae</taxon>
        <taxon>Lampropedia</taxon>
    </lineage>
</organism>
<dbReference type="GO" id="GO:0006355">
    <property type="term" value="P:regulation of DNA-templated transcription"/>
    <property type="evidence" value="ECO:0007669"/>
    <property type="project" value="InterPro"/>
</dbReference>
<dbReference type="SUPFAM" id="SSF47598">
    <property type="entry name" value="Ribbon-helix-helix"/>
    <property type="match status" value="1"/>
</dbReference>
<reference evidence="3 4" key="1">
    <citation type="submission" date="2016-11" db="EMBL/GenBank/DDBJ databases">
        <authorList>
            <person name="Jaros S."/>
            <person name="Januszkiewicz K."/>
            <person name="Wedrychowicz H."/>
        </authorList>
    </citation>
    <scope>NUCLEOTIDE SEQUENCE [LARGE SCALE GENOMIC DNA]</scope>
    <source>
        <strain evidence="3 4">DSM 16112</strain>
    </source>
</reference>
<evidence type="ECO:0000313" key="3">
    <source>
        <dbReference type="EMBL" id="SHF77910.1"/>
    </source>
</evidence>
<dbReference type="Pfam" id="PF08681">
    <property type="entry name" value="TacA1"/>
    <property type="match status" value="1"/>
</dbReference>
<dbReference type="PANTHER" id="PTHR35401">
    <property type="entry name" value="COPG FAMILY HELIX-TURN-HELIX PROTEIN-RELATED-RELATED"/>
    <property type="match status" value="1"/>
</dbReference>
<proteinExistence type="inferred from homology"/>
<dbReference type="STRING" id="1122156.SAMN02745117_02582"/>
<comment type="similarity">
    <text evidence="2">Belongs to the TacA antitoxin family.</text>
</comment>
<keyword evidence="1" id="KW-1277">Toxin-antitoxin system</keyword>
<name>A0A1M5EFH1_9BURK</name>
<accession>A0A1M5EFH1</accession>
<evidence type="ECO:0000256" key="2">
    <source>
        <dbReference type="ARBA" id="ARBA00049988"/>
    </source>
</evidence>
<dbReference type="RefSeq" id="WP_073357083.1">
    <property type="nucleotide sequence ID" value="NZ_FQUZ01000041.1"/>
</dbReference>
<dbReference type="InterPro" id="IPR014795">
    <property type="entry name" value="TacA_1-like"/>
</dbReference>
<dbReference type="InterPro" id="IPR010985">
    <property type="entry name" value="Ribbon_hlx_hlx"/>
</dbReference>
<evidence type="ECO:0000313" key="4">
    <source>
        <dbReference type="Proteomes" id="UP000184327"/>
    </source>
</evidence>
<keyword evidence="4" id="KW-1185">Reference proteome</keyword>
<dbReference type="OrthoDB" id="5421416at2"/>